<proteinExistence type="predicted"/>
<sequence length="106" mass="11712">MEDKGAPLREIGELLERQFPDFICLRCGHDTFMVIANPRPAQPGQTVPRLARRAGLMFERVAFATGTAFDQPENFAKVVCKRCGLAEDHYLPALAATFMKAGGEDD</sequence>
<dbReference type="STRING" id="89524.SAMN05444370_102180"/>
<name>A0A1H3WXV1_9RHOB</name>
<accession>A0A1H3WXV1</accession>
<keyword evidence="2" id="KW-1185">Reference proteome</keyword>
<dbReference type="AlphaFoldDB" id="A0A1H3WXV1"/>
<gene>
    <name evidence="1" type="ORF">SAMN05444370_102180</name>
</gene>
<evidence type="ECO:0000313" key="2">
    <source>
        <dbReference type="Proteomes" id="UP000198703"/>
    </source>
</evidence>
<organism evidence="1 2">
    <name type="scientific">Rubrimonas cliftonensis</name>
    <dbReference type="NCBI Taxonomy" id="89524"/>
    <lineage>
        <taxon>Bacteria</taxon>
        <taxon>Pseudomonadati</taxon>
        <taxon>Pseudomonadota</taxon>
        <taxon>Alphaproteobacteria</taxon>
        <taxon>Rhodobacterales</taxon>
        <taxon>Paracoccaceae</taxon>
        <taxon>Rubrimonas</taxon>
    </lineage>
</organism>
<dbReference type="EMBL" id="FNQM01000002">
    <property type="protein sequence ID" value="SDZ91933.1"/>
    <property type="molecule type" value="Genomic_DNA"/>
</dbReference>
<protein>
    <submittedName>
        <fullName evidence="1">Uncharacterized protein</fullName>
    </submittedName>
</protein>
<dbReference type="Proteomes" id="UP000198703">
    <property type="component" value="Unassembled WGS sequence"/>
</dbReference>
<dbReference type="RefSeq" id="WP_093248506.1">
    <property type="nucleotide sequence ID" value="NZ_FNQM01000002.1"/>
</dbReference>
<dbReference type="OrthoDB" id="8454074at2"/>
<evidence type="ECO:0000313" key="1">
    <source>
        <dbReference type="EMBL" id="SDZ91933.1"/>
    </source>
</evidence>
<reference evidence="1 2" key="1">
    <citation type="submission" date="2016-10" db="EMBL/GenBank/DDBJ databases">
        <authorList>
            <person name="de Groot N.N."/>
        </authorList>
    </citation>
    <scope>NUCLEOTIDE SEQUENCE [LARGE SCALE GENOMIC DNA]</scope>
    <source>
        <strain evidence="1 2">DSM 15345</strain>
    </source>
</reference>